<feature type="transmembrane region" description="Helical" evidence="1">
    <location>
        <begin position="141"/>
        <end position="163"/>
    </location>
</feature>
<reference evidence="3 4" key="1">
    <citation type="submission" date="2019-03" db="EMBL/GenBank/DDBJ databases">
        <title>Primorskyibacter sp. SS33 isolated from sediments.</title>
        <authorList>
            <person name="Xunke S."/>
        </authorList>
    </citation>
    <scope>NUCLEOTIDE SEQUENCE [LARGE SCALE GENOMIC DNA]</scope>
    <source>
        <strain evidence="3 4">SS33</strain>
    </source>
</reference>
<keyword evidence="1" id="KW-1133">Transmembrane helix</keyword>
<comment type="caution">
    <text evidence="3">The sequence shown here is derived from an EMBL/GenBank/DDBJ whole genome shotgun (WGS) entry which is preliminary data.</text>
</comment>
<keyword evidence="2" id="KW-0732">Signal</keyword>
<feature type="transmembrane region" description="Helical" evidence="1">
    <location>
        <begin position="113"/>
        <end position="129"/>
    </location>
</feature>
<dbReference type="EMBL" id="SNAA01000006">
    <property type="protein sequence ID" value="TDL81176.1"/>
    <property type="molecule type" value="Genomic_DNA"/>
</dbReference>
<feature type="transmembrane region" description="Helical" evidence="1">
    <location>
        <begin position="87"/>
        <end position="106"/>
    </location>
</feature>
<dbReference type="Pfam" id="PF04955">
    <property type="entry name" value="HupE_UreJ"/>
    <property type="match status" value="1"/>
</dbReference>
<dbReference type="AlphaFoldDB" id="A0A4R6AHQ7"/>
<evidence type="ECO:0000256" key="1">
    <source>
        <dbReference type="SAM" id="Phobius"/>
    </source>
</evidence>
<gene>
    <name evidence="3" type="ORF">E2L08_07525</name>
</gene>
<dbReference type="InterPro" id="IPR007038">
    <property type="entry name" value="HupE_UreJ"/>
</dbReference>
<evidence type="ECO:0000256" key="2">
    <source>
        <dbReference type="SAM" id="SignalP"/>
    </source>
</evidence>
<dbReference type="RefSeq" id="WP_133396455.1">
    <property type="nucleotide sequence ID" value="NZ_SNAA01000006.1"/>
</dbReference>
<feature type="signal peptide" evidence="2">
    <location>
        <begin position="1"/>
        <end position="19"/>
    </location>
</feature>
<dbReference type="OrthoDB" id="9808192at2"/>
<dbReference type="PIRSF" id="PIRSF016919">
    <property type="entry name" value="HupE_UreJ"/>
    <property type="match status" value="1"/>
</dbReference>
<dbReference type="Proteomes" id="UP000295701">
    <property type="component" value="Unassembled WGS sequence"/>
</dbReference>
<keyword evidence="1" id="KW-0812">Transmembrane</keyword>
<evidence type="ECO:0000313" key="4">
    <source>
        <dbReference type="Proteomes" id="UP000295701"/>
    </source>
</evidence>
<sequence>MKRLLPVLFLGLTATPGLAHVPAGSYGSFAAGFTHPLFGLDHLLAMVAVGLWAGLLGGRAVWAVPAAFVVVMVAGFALALGGAALPVVEPMILASTVVLGLAIAFAIRLDLRVCAAIVGVFALFHGFAHGTELGGAGALRFGAGFVLATVVLHAVGVAAGIAAGRSARRERKGLRHADTVMLCPFWRTVKLY</sequence>
<proteinExistence type="predicted"/>
<organism evidence="3 4">
    <name type="scientific">Palleronia sediminis</name>
    <dbReference type="NCBI Taxonomy" id="2547833"/>
    <lineage>
        <taxon>Bacteria</taxon>
        <taxon>Pseudomonadati</taxon>
        <taxon>Pseudomonadota</taxon>
        <taxon>Alphaproteobacteria</taxon>
        <taxon>Rhodobacterales</taxon>
        <taxon>Roseobacteraceae</taxon>
        <taxon>Palleronia</taxon>
    </lineage>
</organism>
<feature type="transmembrane region" description="Helical" evidence="1">
    <location>
        <begin position="29"/>
        <end position="53"/>
    </location>
</feature>
<accession>A0A4R6AHQ7</accession>
<feature type="transmembrane region" description="Helical" evidence="1">
    <location>
        <begin position="60"/>
        <end position="81"/>
    </location>
</feature>
<keyword evidence="1" id="KW-0472">Membrane</keyword>
<keyword evidence="4" id="KW-1185">Reference proteome</keyword>
<feature type="chain" id="PRO_5020808094" evidence="2">
    <location>
        <begin position="20"/>
        <end position="192"/>
    </location>
</feature>
<name>A0A4R6AHQ7_9RHOB</name>
<evidence type="ECO:0000313" key="3">
    <source>
        <dbReference type="EMBL" id="TDL81176.1"/>
    </source>
</evidence>
<protein>
    <submittedName>
        <fullName evidence="3">HupE/UreJ family protein</fullName>
    </submittedName>
</protein>